<dbReference type="Gene3D" id="6.10.250.2790">
    <property type="match status" value="1"/>
</dbReference>
<dbReference type="OrthoDB" id="4064682at2759"/>
<organism evidence="1 2">
    <name type="scientific">Torulaspora delbrueckii</name>
    <name type="common">Yeast</name>
    <name type="synonym">Candida colliculosa</name>
    <dbReference type="NCBI Taxonomy" id="4950"/>
    <lineage>
        <taxon>Eukaryota</taxon>
        <taxon>Fungi</taxon>
        <taxon>Dikarya</taxon>
        <taxon>Ascomycota</taxon>
        <taxon>Saccharomycotina</taxon>
        <taxon>Saccharomycetes</taxon>
        <taxon>Saccharomycetales</taxon>
        <taxon>Saccharomycetaceae</taxon>
        <taxon>Torulaspora</taxon>
    </lineage>
</organism>
<dbReference type="GO" id="GO:0032258">
    <property type="term" value="P:cytoplasm to vacuole targeting by the Cvt pathway"/>
    <property type="evidence" value="ECO:0007669"/>
    <property type="project" value="EnsemblFungi"/>
</dbReference>
<dbReference type="GO" id="GO:0017119">
    <property type="term" value="C:Golgi transport complex"/>
    <property type="evidence" value="ECO:0007669"/>
    <property type="project" value="EnsemblFungi"/>
</dbReference>
<evidence type="ECO:0000313" key="1">
    <source>
        <dbReference type="EMBL" id="CCE93038.1"/>
    </source>
</evidence>
<proteinExistence type="predicted"/>
<evidence type="ECO:0000313" key="2">
    <source>
        <dbReference type="Proteomes" id="UP000005627"/>
    </source>
</evidence>
<gene>
    <name evidence="1" type="primary">TDEL0F02270</name>
    <name evidence="1" type="ORF">TDEL_0F02270</name>
</gene>
<dbReference type="AlphaFoldDB" id="G8ZWP4"/>
<reference evidence="1 2" key="1">
    <citation type="journal article" date="2011" name="Proc. Natl. Acad. Sci. U.S.A.">
        <title>Evolutionary erosion of yeast sex chromosomes by mating-type switching accidents.</title>
        <authorList>
            <person name="Gordon J.L."/>
            <person name="Armisen D."/>
            <person name="Proux-Wera E."/>
            <person name="Oheigeartaigh S.S."/>
            <person name="Byrne K.P."/>
            <person name="Wolfe K.H."/>
        </authorList>
    </citation>
    <scope>NUCLEOTIDE SEQUENCE [LARGE SCALE GENOMIC DNA]</scope>
    <source>
        <strain evidence="2">ATCC 10662 / CBS 1146 / NBRC 0425 / NCYC 2629 / NRRL Y-866</strain>
    </source>
</reference>
<dbReference type="GO" id="GO:0006891">
    <property type="term" value="P:intra-Golgi vesicle-mediated transport"/>
    <property type="evidence" value="ECO:0007669"/>
    <property type="project" value="EnsemblFungi"/>
</dbReference>
<dbReference type="HOGENOM" id="CLU_086134_0_0_1"/>
<dbReference type="eggNOG" id="ENOG502RXQM">
    <property type="taxonomic scope" value="Eukaryota"/>
</dbReference>
<dbReference type="InParanoid" id="G8ZWP4"/>
<name>G8ZWP4_TORDE</name>
<protein>
    <submittedName>
        <fullName evidence="1">Uncharacterized protein</fullName>
    </submittedName>
</protein>
<dbReference type="FunCoup" id="G8ZWP4">
    <property type="interactions" value="51"/>
</dbReference>
<dbReference type="KEGG" id="tdl:TDEL_0F02270"/>
<sequence>MNAKDADVTTTSTGRDDEILGIFFDQSFVPQAFVDILLSNAAEHGLSQAQTVSSSLLSRLDYYTKNLTRELESTVRKLENLSGALPSAWAANVDVNNEESGPLSRPNFGRPSKMEYYLDTLTSAVRTIDSDMTKIDGQLDELNHKYLGSEKTAEKLRKLELIKGRLQKASQNFITIKSILDIAVISQDKKMSDSQLTISISDFKSSLKTLQDTISQSLMESSNKESASEKNQELLDKIDLFVDLKPLFKDLEMFNPVFTEFTEAIKGSARDYLSTKDLERDFII</sequence>
<dbReference type="GeneID" id="11501498"/>
<dbReference type="EMBL" id="HE616747">
    <property type="protein sequence ID" value="CCE93038.1"/>
    <property type="molecule type" value="Genomic_DNA"/>
</dbReference>
<keyword evidence="2" id="KW-1185">Reference proteome</keyword>
<dbReference type="Proteomes" id="UP000005627">
    <property type="component" value="Chromosome 6"/>
</dbReference>
<dbReference type="RefSeq" id="XP_003682249.1">
    <property type="nucleotide sequence ID" value="XM_003682201.1"/>
</dbReference>
<accession>G8ZWP4</accession>
<dbReference type="STRING" id="1076872.G8ZWP4"/>